<dbReference type="GeneID" id="27905122"/>
<protein>
    <recommendedName>
        <fullName evidence="4 11">beta-glucosidase</fullName>
        <ecNumber evidence="4 11">3.2.1.21</ecNumber>
    </recommendedName>
</protein>
<keyword evidence="7" id="KW-0325">Glycoprotein</keyword>
<evidence type="ECO:0000259" key="14">
    <source>
        <dbReference type="SMART" id="SM01217"/>
    </source>
</evidence>
<gene>
    <name evidence="15" type="ORF">SEPMUDRAFT_162168</name>
</gene>
<dbReference type="EMBL" id="KB456261">
    <property type="protein sequence ID" value="EMF16154.1"/>
    <property type="molecule type" value="Genomic_DNA"/>
</dbReference>
<feature type="chain" id="PRO_5004032524" description="beta-glucosidase" evidence="13">
    <location>
        <begin position="20"/>
        <end position="899"/>
    </location>
</feature>
<evidence type="ECO:0000256" key="7">
    <source>
        <dbReference type="ARBA" id="ARBA00023180"/>
    </source>
</evidence>
<dbReference type="InterPro" id="IPR013783">
    <property type="entry name" value="Ig-like_fold"/>
</dbReference>
<feature type="compositionally biased region" description="Polar residues" evidence="12">
    <location>
        <begin position="23"/>
        <end position="33"/>
    </location>
</feature>
<proteinExistence type="inferred from homology"/>
<dbReference type="Gene3D" id="3.20.20.300">
    <property type="entry name" value="Glycoside hydrolase, family 3, N-terminal domain"/>
    <property type="match status" value="1"/>
</dbReference>
<dbReference type="InterPro" id="IPR019800">
    <property type="entry name" value="Glyco_hydro_3_AS"/>
</dbReference>
<organism evidence="15 16">
    <name type="scientific">Sphaerulina musiva (strain SO2202)</name>
    <name type="common">Poplar stem canker fungus</name>
    <name type="synonym">Septoria musiva</name>
    <dbReference type="NCBI Taxonomy" id="692275"/>
    <lineage>
        <taxon>Eukaryota</taxon>
        <taxon>Fungi</taxon>
        <taxon>Dikarya</taxon>
        <taxon>Ascomycota</taxon>
        <taxon>Pezizomycotina</taxon>
        <taxon>Dothideomycetes</taxon>
        <taxon>Dothideomycetidae</taxon>
        <taxon>Mycosphaerellales</taxon>
        <taxon>Mycosphaerellaceae</taxon>
        <taxon>Sphaerulina</taxon>
    </lineage>
</organism>
<evidence type="ECO:0000256" key="12">
    <source>
        <dbReference type="SAM" id="MobiDB-lite"/>
    </source>
</evidence>
<evidence type="ECO:0000256" key="6">
    <source>
        <dbReference type="ARBA" id="ARBA00022801"/>
    </source>
</evidence>
<dbReference type="eggNOG" id="ENOG502QR4D">
    <property type="taxonomic scope" value="Eukaryota"/>
</dbReference>
<evidence type="ECO:0000256" key="9">
    <source>
        <dbReference type="ARBA" id="ARBA00023295"/>
    </source>
</evidence>
<evidence type="ECO:0000256" key="2">
    <source>
        <dbReference type="ARBA" id="ARBA00004987"/>
    </source>
</evidence>
<evidence type="ECO:0000256" key="8">
    <source>
        <dbReference type="ARBA" id="ARBA00023277"/>
    </source>
</evidence>
<dbReference type="SUPFAM" id="SSF51445">
    <property type="entry name" value="(Trans)glycosidases"/>
    <property type="match status" value="1"/>
</dbReference>
<dbReference type="PANTHER" id="PTHR42715:SF29">
    <property type="entry name" value="BETA-GLUCOSIDASE A-RELATED"/>
    <property type="match status" value="1"/>
</dbReference>
<dbReference type="PANTHER" id="PTHR42715">
    <property type="entry name" value="BETA-GLUCOSIDASE"/>
    <property type="match status" value="1"/>
</dbReference>
<evidence type="ECO:0000256" key="10">
    <source>
        <dbReference type="ARBA" id="ARBA00023326"/>
    </source>
</evidence>
<keyword evidence="5 13" id="KW-0732">Signal</keyword>
<dbReference type="InterPro" id="IPR026891">
    <property type="entry name" value="Fn3-like"/>
</dbReference>
<dbReference type="STRING" id="692275.M3DF54"/>
<evidence type="ECO:0000256" key="3">
    <source>
        <dbReference type="ARBA" id="ARBA00005336"/>
    </source>
</evidence>
<feature type="domain" description="Fibronectin type III-like" evidence="14">
    <location>
        <begin position="819"/>
        <end position="888"/>
    </location>
</feature>
<evidence type="ECO:0000256" key="5">
    <source>
        <dbReference type="ARBA" id="ARBA00022729"/>
    </source>
</evidence>
<evidence type="ECO:0000256" key="11">
    <source>
        <dbReference type="RuleBase" id="RU361161"/>
    </source>
</evidence>
<evidence type="ECO:0000313" key="16">
    <source>
        <dbReference type="Proteomes" id="UP000016931"/>
    </source>
</evidence>
<sequence>MLSRAILGAFLAAIVGSHAQEGNDTAPFPNTTYPDALSPNPAAVAGAQSNQASPPKYPSPWSTGAGDWKAAWQRATEVVAQLTLDEKVNLTTGTGWSEEQCVGNTGSVPRLGIRSLCFQDSPNGARLTDFASVFPSGVNVAATWSKSLAYARAVAMGEEFRGKGTSGFLGPVAGPIGRSPAGGRNWEGFSPDPYLTGQLFAESIKGIQSTGQIAVGKHFVGNEQEHFRRVVEVRDFALGNVTYPGSSNIDDATLHELYVWPFADGIRAGLASVMCSYNRVNNSDLCQNSYLQNYVLKNQLGFQGFILSDWQATASGVSSVLAGLDVTMPGDVFFTDGNSFFGGNLTIAVLNGTVPQWRLDDMAVRILSAWYYVGGDTEENNRPVNFNSWTKDTYGSIHSFAGPEFGYGLINEHVDVREQHGALIRDIGSASIVLLKNVNKNGKKTLPLSGTEKLTSVFGDDAGPNLAGPNGCVDRACAQGTLAIGWGSGTADFPYLITPDAAIQREITDQYGAYESILSNGALPQIQALARRTGQVGGACIAFAAADSGEGYITGGDNFGDRNNLTFWQGANEMLRNVTSNCNNTILVVNSVGAVELDEWKAHENVTAILWAGLPGEQSGNSLTDVLYGRVTPGAKLPFTIGRNRSDYGTDVLYFQNDPDVPQFNFQEGVFVDYRTFDERNIEPVYEFGFGLSYTTFNYSNIEVKSTGAGPYTSQSGMTTAAPTYGTINTDPAAYLFPNESFVRVPSFIYPWLNSSDLATAYGHTDFGDNSFIPEGALDSSPQPILSVGGAPGGNPALWDVLYTVTADITNTGDCAGDEVAQLYVSLGGPYDPKIVLRGFDRVPIAAGETATASFNVTRRDISNWDTVAQDWVVRTEFAKKVYVGSSSRQLLLEADLEM</sequence>
<dbReference type="HOGENOM" id="CLU_004542_2_0_1"/>
<dbReference type="Pfam" id="PF14310">
    <property type="entry name" value="Fn3-like"/>
    <property type="match status" value="1"/>
</dbReference>
<keyword evidence="8 11" id="KW-0119">Carbohydrate metabolism</keyword>
<evidence type="ECO:0000256" key="1">
    <source>
        <dbReference type="ARBA" id="ARBA00000448"/>
    </source>
</evidence>
<dbReference type="OrthoDB" id="416222at2759"/>
<dbReference type="InterPro" id="IPR001764">
    <property type="entry name" value="Glyco_hydro_3_N"/>
</dbReference>
<dbReference type="AlphaFoldDB" id="M3DF54"/>
<dbReference type="FunFam" id="3.40.50.1700:FF:000003">
    <property type="entry name" value="Probable beta-glucosidase"/>
    <property type="match status" value="1"/>
</dbReference>
<dbReference type="GO" id="GO:0008422">
    <property type="term" value="F:beta-glucosidase activity"/>
    <property type="evidence" value="ECO:0007669"/>
    <property type="project" value="UniProtKB-EC"/>
</dbReference>
<name>M3DF54_SPHMS</name>
<keyword evidence="9 11" id="KW-0326">Glycosidase</keyword>
<dbReference type="InterPro" id="IPR002772">
    <property type="entry name" value="Glyco_hydro_3_C"/>
</dbReference>
<dbReference type="Gene3D" id="2.60.40.10">
    <property type="entry name" value="Immunoglobulins"/>
    <property type="match status" value="1"/>
</dbReference>
<dbReference type="SMART" id="SM01217">
    <property type="entry name" value="Fn3_like"/>
    <property type="match status" value="1"/>
</dbReference>
<dbReference type="SUPFAM" id="SSF52279">
    <property type="entry name" value="Beta-D-glucan exohydrolase, C-terminal domain"/>
    <property type="match status" value="1"/>
</dbReference>
<comment type="catalytic activity">
    <reaction evidence="1 11">
        <text>Hydrolysis of terminal, non-reducing beta-D-glucosyl residues with release of beta-D-glucose.</text>
        <dbReference type="EC" id="3.2.1.21"/>
    </reaction>
</comment>
<dbReference type="FunFam" id="3.20.20.300:FF:000002">
    <property type="entry name" value="Probable beta-glucosidase"/>
    <property type="match status" value="1"/>
</dbReference>
<dbReference type="InterPro" id="IPR036962">
    <property type="entry name" value="Glyco_hydro_3_N_sf"/>
</dbReference>
<dbReference type="Gene3D" id="3.40.50.1700">
    <property type="entry name" value="Glycoside hydrolase family 3 C-terminal domain"/>
    <property type="match status" value="1"/>
</dbReference>
<keyword evidence="10 11" id="KW-0624">Polysaccharide degradation</keyword>
<dbReference type="InterPro" id="IPR050288">
    <property type="entry name" value="Cellulose_deg_GH3"/>
</dbReference>
<dbReference type="EC" id="3.2.1.21" evidence="4 11"/>
<dbReference type="UniPathway" id="UPA00696"/>
<evidence type="ECO:0000313" key="15">
    <source>
        <dbReference type="EMBL" id="EMF16154.1"/>
    </source>
</evidence>
<keyword evidence="16" id="KW-1185">Reference proteome</keyword>
<evidence type="ECO:0000256" key="13">
    <source>
        <dbReference type="SAM" id="SignalP"/>
    </source>
</evidence>
<comment type="pathway">
    <text evidence="2 11">Glycan metabolism; cellulose degradation.</text>
</comment>
<dbReference type="InterPro" id="IPR036881">
    <property type="entry name" value="Glyco_hydro_3_C_sf"/>
</dbReference>
<keyword evidence="6 11" id="KW-0378">Hydrolase</keyword>
<dbReference type="RefSeq" id="XP_016764275.1">
    <property type="nucleotide sequence ID" value="XM_016907985.1"/>
</dbReference>
<feature type="signal peptide" evidence="13">
    <location>
        <begin position="1"/>
        <end position="19"/>
    </location>
</feature>
<dbReference type="PRINTS" id="PR00133">
    <property type="entry name" value="GLHYDRLASE3"/>
</dbReference>
<dbReference type="GO" id="GO:0030245">
    <property type="term" value="P:cellulose catabolic process"/>
    <property type="evidence" value="ECO:0007669"/>
    <property type="project" value="UniProtKB-UniPathway"/>
</dbReference>
<dbReference type="PROSITE" id="PS00775">
    <property type="entry name" value="GLYCOSYL_HYDROL_F3"/>
    <property type="match status" value="1"/>
</dbReference>
<dbReference type="InterPro" id="IPR017853">
    <property type="entry name" value="GH"/>
</dbReference>
<dbReference type="Pfam" id="PF01915">
    <property type="entry name" value="Glyco_hydro_3_C"/>
    <property type="match status" value="1"/>
</dbReference>
<dbReference type="Proteomes" id="UP000016931">
    <property type="component" value="Unassembled WGS sequence"/>
</dbReference>
<comment type="similarity">
    <text evidence="3 11">Belongs to the glycosyl hydrolase 3 family.</text>
</comment>
<feature type="region of interest" description="Disordered" evidence="12">
    <location>
        <begin position="23"/>
        <end position="64"/>
    </location>
</feature>
<dbReference type="Pfam" id="PF00933">
    <property type="entry name" value="Glyco_hydro_3"/>
    <property type="match status" value="1"/>
</dbReference>
<reference evidence="15 16" key="1">
    <citation type="journal article" date="2012" name="PLoS Pathog.">
        <title>Diverse lifestyles and strategies of plant pathogenesis encoded in the genomes of eighteen Dothideomycetes fungi.</title>
        <authorList>
            <person name="Ohm R.A."/>
            <person name="Feau N."/>
            <person name="Henrissat B."/>
            <person name="Schoch C.L."/>
            <person name="Horwitz B.A."/>
            <person name="Barry K.W."/>
            <person name="Condon B.J."/>
            <person name="Copeland A.C."/>
            <person name="Dhillon B."/>
            <person name="Glaser F."/>
            <person name="Hesse C.N."/>
            <person name="Kosti I."/>
            <person name="LaButti K."/>
            <person name="Lindquist E.A."/>
            <person name="Lucas S."/>
            <person name="Salamov A.A."/>
            <person name="Bradshaw R.E."/>
            <person name="Ciuffetti L."/>
            <person name="Hamelin R.C."/>
            <person name="Kema G.H.J."/>
            <person name="Lawrence C."/>
            <person name="Scott J.A."/>
            <person name="Spatafora J.W."/>
            <person name="Turgeon B.G."/>
            <person name="de Wit P.J.G.M."/>
            <person name="Zhong S."/>
            <person name="Goodwin S.B."/>
            <person name="Grigoriev I.V."/>
        </authorList>
    </citation>
    <scope>NUCLEOTIDE SEQUENCE [LARGE SCALE GENOMIC DNA]</scope>
    <source>
        <strain evidence="15 16">SO2202</strain>
    </source>
</reference>
<accession>M3DF54</accession>
<evidence type="ECO:0000256" key="4">
    <source>
        <dbReference type="ARBA" id="ARBA00012744"/>
    </source>
</evidence>
<dbReference type="OMA" id="YYPSPWA"/>